<dbReference type="PROSITE" id="PS50132">
    <property type="entry name" value="RGS"/>
    <property type="match status" value="1"/>
</dbReference>
<feature type="compositionally biased region" description="Polar residues" evidence="1">
    <location>
        <begin position="257"/>
        <end position="268"/>
    </location>
</feature>
<feature type="region of interest" description="Disordered" evidence="1">
    <location>
        <begin position="201"/>
        <end position="270"/>
    </location>
</feature>
<feature type="domain" description="RGS" evidence="2">
    <location>
        <begin position="84"/>
        <end position="199"/>
    </location>
</feature>
<reference evidence="3 4" key="1">
    <citation type="submission" date="2016-05" db="EMBL/GenBank/DDBJ databases">
        <title>A degradative enzymes factory behind the ericoid mycorrhizal symbiosis.</title>
        <authorList>
            <consortium name="DOE Joint Genome Institute"/>
            <person name="Martino E."/>
            <person name="Morin E."/>
            <person name="Grelet G."/>
            <person name="Kuo A."/>
            <person name="Kohler A."/>
            <person name="Daghino S."/>
            <person name="Barry K."/>
            <person name="Choi C."/>
            <person name="Cichocki N."/>
            <person name="Clum A."/>
            <person name="Copeland A."/>
            <person name="Hainaut M."/>
            <person name="Haridas S."/>
            <person name="Labutti K."/>
            <person name="Lindquist E."/>
            <person name="Lipzen A."/>
            <person name="Khouja H.-R."/>
            <person name="Murat C."/>
            <person name="Ohm R."/>
            <person name="Olson A."/>
            <person name="Spatafora J."/>
            <person name="Veneault-Fourrey C."/>
            <person name="Henrissat B."/>
            <person name="Grigoriev I."/>
            <person name="Martin F."/>
            <person name="Perotto S."/>
        </authorList>
    </citation>
    <scope>NUCLEOTIDE SEQUENCE [LARGE SCALE GENOMIC DNA]</scope>
    <source>
        <strain evidence="3 4">UAMH 7357</strain>
    </source>
</reference>
<dbReference type="InterPro" id="IPR016137">
    <property type="entry name" value="RGS"/>
</dbReference>
<sequence>MRKSKNRRPPALHIHISSRETSPRCSSALSDWDADDEGFMSSGDFLPERPLSLSVPVGPYCPRRPTLQEILSDSAPPPWTLAAFTAYLSQNHCLETLEFTMDAERYAKRYRDMTERDPTKPASQEAPTPEYVRMLWQKLLDAYIAQNAPREVNLRSDVRDHLLSLPCTDLPPDPASLEPAVKIIFELMDESVLVPFLNSVAPSRGPETVASPWTSDESITDVGMTGSLDERSLSPAKTRNQREGSPPSGGTGADALAQTSSGTSNRQSHAAHLSAVLGLSRLSANFSGSSGHSSGEGVESMTDDSTDSPSPSGSALEPMTPPNTPPTSNAGFVEVSPGTSPQTNHSGWKKMGDKLRWKKSRSGHGSGSSSSRYPVTSSPNDIFSIIPIPVIAPMEHPVAGYSSHREERKKTAFVHNGTSLKLSDNDGSPVLEAHPGSPVEITGRRPFLPMSPTAQRLYHGSDEEISKFERTRLGKIEEGIMKDGVAAKGLYSGGNRVAVSENDSAKFSAKRMQVAGAQPFYIPAKVPEDEEISQIPIPTVHTVPSPSLTTVDDKNMFDTSVESTAMDFEFETDNGVWISAHPIAHESRTSLSTITTTASTLMDDRYSQYSHGALTLDTSVASSAASMMSSTGSIQSASTATSSDIYGWEEELDRKVSMESGNHGWGYVQRIPPGGRTGGTRSRGGVQDYQLKRADGKRRSLLYRVLNLSNSRRESVEDVSISGTICPQNDCPTTA</sequence>
<evidence type="ECO:0000256" key="1">
    <source>
        <dbReference type="SAM" id="MobiDB-lite"/>
    </source>
</evidence>
<proteinExistence type="predicted"/>
<dbReference type="InterPro" id="IPR044926">
    <property type="entry name" value="RGS_subdomain_2"/>
</dbReference>
<dbReference type="PANTHER" id="PTHR10845:SF267">
    <property type="entry name" value="REGULATOR OF G PROTEIN SIGNALING DOMAIN PROTEIN (AFU_ORTHOLOGUE AFUA_6G06860)"/>
    <property type="match status" value="1"/>
</dbReference>
<evidence type="ECO:0000313" key="3">
    <source>
        <dbReference type="EMBL" id="PMD27245.1"/>
    </source>
</evidence>
<feature type="compositionally biased region" description="Polar residues" evidence="1">
    <location>
        <begin position="337"/>
        <end position="346"/>
    </location>
</feature>
<accession>A0A2J6QLV5</accession>
<dbReference type="PANTHER" id="PTHR10845">
    <property type="entry name" value="REGULATOR OF G PROTEIN SIGNALING"/>
    <property type="match status" value="1"/>
</dbReference>
<dbReference type="Pfam" id="PF00615">
    <property type="entry name" value="RGS"/>
    <property type="match status" value="1"/>
</dbReference>
<feature type="compositionally biased region" description="Low complexity" evidence="1">
    <location>
        <begin position="287"/>
        <end position="300"/>
    </location>
</feature>
<keyword evidence="4" id="KW-1185">Reference proteome</keyword>
<protein>
    <recommendedName>
        <fullName evidence="2">RGS domain-containing protein</fullName>
    </recommendedName>
</protein>
<dbReference type="SUPFAM" id="SSF48097">
    <property type="entry name" value="Regulator of G-protein signaling, RGS"/>
    <property type="match status" value="1"/>
</dbReference>
<dbReference type="EMBL" id="KZ613466">
    <property type="protein sequence ID" value="PMD27245.1"/>
    <property type="molecule type" value="Genomic_DNA"/>
</dbReference>
<dbReference type="CDD" id="cd07440">
    <property type="entry name" value="RGS"/>
    <property type="match status" value="1"/>
</dbReference>
<name>A0A2J6QLV5_9HELO</name>
<gene>
    <name evidence="3" type="ORF">NA56DRAFT_684656</name>
</gene>
<organism evidence="3 4">
    <name type="scientific">Hyaloscypha hepaticicola</name>
    <dbReference type="NCBI Taxonomy" id="2082293"/>
    <lineage>
        <taxon>Eukaryota</taxon>
        <taxon>Fungi</taxon>
        <taxon>Dikarya</taxon>
        <taxon>Ascomycota</taxon>
        <taxon>Pezizomycotina</taxon>
        <taxon>Leotiomycetes</taxon>
        <taxon>Helotiales</taxon>
        <taxon>Hyaloscyphaceae</taxon>
        <taxon>Hyaloscypha</taxon>
    </lineage>
</organism>
<dbReference type="Proteomes" id="UP000235672">
    <property type="component" value="Unassembled WGS sequence"/>
</dbReference>
<dbReference type="Gene3D" id="1.10.167.10">
    <property type="entry name" value="Regulator of G-protein Signalling 4, domain 2"/>
    <property type="match status" value="1"/>
</dbReference>
<feature type="region of interest" description="Disordered" evidence="1">
    <location>
        <begin position="287"/>
        <end position="377"/>
    </location>
</feature>
<dbReference type="OrthoDB" id="10266999at2759"/>
<evidence type="ECO:0000313" key="4">
    <source>
        <dbReference type="Proteomes" id="UP000235672"/>
    </source>
</evidence>
<evidence type="ECO:0000259" key="2">
    <source>
        <dbReference type="PROSITE" id="PS50132"/>
    </source>
</evidence>
<feature type="region of interest" description="Disordered" evidence="1">
    <location>
        <begin position="418"/>
        <end position="437"/>
    </location>
</feature>
<dbReference type="SMART" id="SM00315">
    <property type="entry name" value="RGS"/>
    <property type="match status" value="1"/>
</dbReference>
<dbReference type="AlphaFoldDB" id="A0A2J6QLV5"/>
<dbReference type="InterPro" id="IPR036305">
    <property type="entry name" value="RGS_sf"/>
</dbReference>